<keyword evidence="2" id="KW-1003">Cell membrane</keyword>
<evidence type="ECO:0000256" key="8">
    <source>
        <dbReference type="ARBA" id="ARBA00023180"/>
    </source>
</evidence>
<dbReference type="STRING" id="8078.ENSFHEP00000034763"/>
<reference evidence="10" key="1">
    <citation type="submission" date="2025-08" db="UniProtKB">
        <authorList>
            <consortium name="Ensembl"/>
        </authorList>
    </citation>
    <scope>IDENTIFICATION</scope>
</reference>
<organism evidence="10 11">
    <name type="scientific">Fundulus heteroclitus</name>
    <name type="common">Killifish</name>
    <name type="synonym">Mummichog</name>
    <dbReference type="NCBI Taxonomy" id="8078"/>
    <lineage>
        <taxon>Eukaryota</taxon>
        <taxon>Metazoa</taxon>
        <taxon>Chordata</taxon>
        <taxon>Craniata</taxon>
        <taxon>Vertebrata</taxon>
        <taxon>Euteleostomi</taxon>
        <taxon>Actinopterygii</taxon>
        <taxon>Neopterygii</taxon>
        <taxon>Teleostei</taxon>
        <taxon>Neoteleostei</taxon>
        <taxon>Acanthomorphata</taxon>
        <taxon>Ovalentaria</taxon>
        <taxon>Atherinomorphae</taxon>
        <taxon>Cyprinodontiformes</taxon>
        <taxon>Fundulidae</taxon>
        <taxon>Fundulus</taxon>
    </lineage>
</organism>
<keyword evidence="8" id="KW-0325">Glycoprotein</keyword>
<evidence type="ECO:0000313" key="11">
    <source>
        <dbReference type="Proteomes" id="UP000265000"/>
    </source>
</evidence>
<keyword evidence="6" id="KW-0472">Membrane</keyword>
<reference evidence="10" key="2">
    <citation type="submission" date="2025-09" db="UniProtKB">
        <authorList>
            <consortium name="Ensembl"/>
        </authorList>
    </citation>
    <scope>IDENTIFICATION</scope>
</reference>
<evidence type="ECO:0000256" key="6">
    <source>
        <dbReference type="ARBA" id="ARBA00023136"/>
    </source>
</evidence>
<evidence type="ECO:0000313" key="10">
    <source>
        <dbReference type="Ensembl" id="ENSFHEP00000034763.1"/>
    </source>
</evidence>
<keyword evidence="11" id="KW-1185">Reference proteome</keyword>
<proteinExistence type="predicted"/>
<evidence type="ECO:0000256" key="1">
    <source>
        <dbReference type="ARBA" id="ARBA00004251"/>
    </source>
</evidence>
<dbReference type="InterPro" id="IPR013568">
    <property type="entry name" value="SEFIR_dom"/>
</dbReference>
<evidence type="ECO:0000256" key="4">
    <source>
        <dbReference type="ARBA" id="ARBA00022729"/>
    </source>
</evidence>
<keyword evidence="5" id="KW-1133">Transmembrane helix</keyword>
<dbReference type="PROSITE" id="PS51534">
    <property type="entry name" value="SEFIR"/>
    <property type="match status" value="1"/>
</dbReference>
<dbReference type="PANTHER" id="PTHR15583">
    <property type="entry name" value="INTERLEUKIN-17 RECEPTOR"/>
    <property type="match status" value="1"/>
</dbReference>
<keyword evidence="3" id="KW-0812">Transmembrane</keyword>
<evidence type="ECO:0000256" key="2">
    <source>
        <dbReference type="ARBA" id="ARBA00022475"/>
    </source>
</evidence>
<protein>
    <recommendedName>
        <fullName evidence="9">SEFIR domain-containing protein</fullName>
    </recommendedName>
</protein>
<dbReference type="GO" id="GO:0030368">
    <property type="term" value="F:interleukin-17 receptor activity"/>
    <property type="evidence" value="ECO:0007669"/>
    <property type="project" value="InterPro"/>
</dbReference>
<dbReference type="GeneTree" id="ENSGT00930000151761"/>
<dbReference type="AlphaFoldDB" id="A0A3Q2R474"/>
<evidence type="ECO:0000259" key="9">
    <source>
        <dbReference type="PROSITE" id="PS51534"/>
    </source>
</evidence>
<evidence type="ECO:0000256" key="5">
    <source>
        <dbReference type="ARBA" id="ARBA00022989"/>
    </source>
</evidence>
<dbReference type="GO" id="GO:0005886">
    <property type="term" value="C:plasma membrane"/>
    <property type="evidence" value="ECO:0007669"/>
    <property type="project" value="UniProtKB-SubCell"/>
</dbReference>
<dbReference type="Gene3D" id="3.40.50.11530">
    <property type="match status" value="1"/>
</dbReference>
<dbReference type="Gene3D" id="2.60.40.2160">
    <property type="entry name" value="Interleukin-17 receptor A/B, fibronectin-III-like domain 1"/>
    <property type="match status" value="1"/>
</dbReference>
<evidence type="ECO:0000256" key="7">
    <source>
        <dbReference type="ARBA" id="ARBA00023170"/>
    </source>
</evidence>
<keyword evidence="7" id="KW-0675">Receptor</keyword>
<dbReference type="Ensembl" id="ENSFHET00000030277.1">
    <property type="protein sequence ID" value="ENSFHEP00000034763.1"/>
    <property type="gene ID" value="ENSFHEG00000022644.1"/>
</dbReference>
<accession>A0A3Q2R474</accession>
<evidence type="ECO:0000256" key="3">
    <source>
        <dbReference type="ARBA" id="ARBA00022692"/>
    </source>
</evidence>
<dbReference type="PANTHER" id="PTHR15583:SF11">
    <property type="entry name" value="INTERLEUKIN-17 RECEPTOR B"/>
    <property type="match status" value="1"/>
</dbReference>
<sequence length="382" mass="43272">VSCHQISVLNFNITLCLRALSGFMKTNHDSLGINANQFYKLSSFSTGSITYLNGTWIIISGRSPYACEYRPSFTKEWFYILEEVTYGSYVVKVFNIPLPPKGNVTYSKIEDMWVPKRKQIFSKMYHASPVPIKLPKLYLKFIGNLSKCPFYLLSPDKIRLSFSRYETIPVAPMASVSVVVVYPAETPAFQRAVVALAEFLQWHGGCRVAIDMWQQEKIAELGPLRWLTERVKSADRVLIIAPQLSSLPKHSTPTKSHPEHSIPAAAHDLYPLILNMVASHAMNPTELARFWVLQLHAHKDKKSGVSLPELQACRAFCLMKDLNRLCKNLHAHKSGGKKIFLQLFKPEIYYNQNSAAKLREAIDMLNEKKPGLSDGILKNNLC</sequence>
<dbReference type="Proteomes" id="UP000265000">
    <property type="component" value="Unplaced"/>
</dbReference>
<name>A0A3Q2R474_FUNHE</name>
<keyword evidence="4" id="KW-0732">Signal</keyword>
<feature type="domain" description="SEFIR" evidence="9">
    <location>
        <begin position="175"/>
        <end position="327"/>
    </location>
</feature>
<dbReference type="Pfam" id="PF08357">
    <property type="entry name" value="SEFIR"/>
    <property type="match status" value="1"/>
</dbReference>
<dbReference type="InterPro" id="IPR039465">
    <property type="entry name" value="IL-17_rcpt-like"/>
</dbReference>
<dbReference type="InterPro" id="IPR038683">
    <property type="entry name" value="IL17RA/B_FnIII-like_1_sf"/>
</dbReference>
<comment type="subcellular location">
    <subcellularLocation>
        <location evidence="1">Cell membrane</location>
        <topology evidence="1">Single-pass type I membrane protein</topology>
    </subcellularLocation>
</comment>